<evidence type="ECO:0000313" key="3">
    <source>
        <dbReference type="Proteomes" id="UP001596098"/>
    </source>
</evidence>
<evidence type="ECO:0008006" key="4">
    <source>
        <dbReference type="Google" id="ProtNLM"/>
    </source>
</evidence>
<dbReference type="RefSeq" id="WP_128221300.1">
    <property type="nucleotide sequence ID" value="NZ_CP034929.1"/>
</dbReference>
<name>A0ABW1QYL7_9ACTN</name>
<organism evidence="2 3">
    <name type="scientific">Nocardioides yefusunii</name>
    <dbReference type="NCBI Taxonomy" id="2500546"/>
    <lineage>
        <taxon>Bacteria</taxon>
        <taxon>Bacillati</taxon>
        <taxon>Actinomycetota</taxon>
        <taxon>Actinomycetes</taxon>
        <taxon>Propionibacteriales</taxon>
        <taxon>Nocardioidaceae</taxon>
        <taxon>Nocardioides</taxon>
    </lineage>
</organism>
<feature type="transmembrane region" description="Helical" evidence="1">
    <location>
        <begin position="249"/>
        <end position="268"/>
    </location>
</feature>
<accession>A0ABW1QYL7</accession>
<feature type="transmembrane region" description="Helical" evidence="1">
    <location>
        <begin position="217"/>
        <end position="237"/>
    </location>
</feature>
<feature type="transmembrane region" description="Helical" evidence="1">
    <location>
        <begin position="64"/>
        <end position="82"/>
    </location>
</feature>
<feature type="transmembrane region" description="Helical" evidence="1">
    <location>
        <begin position="130"/>
        <end position="154"/>
    </location>
</feature>
<evidence type="ECO:0000256" key="1">
    <source>
        <dbReference type="SAM" id="Phobius"/>
    </source>
</evidence>
<dbReference type="EMBL" id="JBHSQI010000003">
    <property type="protein sequence ID" value="MFC6153483.1"/>
    <property type="molecule type" value="Genomic_DNA"/>
</dbReference>
<reference evidence="3" key="1">
    <citation type="journal article" date="2019" name="Int. J. Syst. Evol. Microbiol.">
        <title>The Global Catalogue of Microorganisms (GCM) 10K type strain sequencing project: providing services to taxonomists for standard genome sequencing and annotation.</title>
        <authorList>
            <consortium name="The Broad Institute Genomics Platform"/>
            <consortium name="The Broad Institute Genome Sequencing Center for Infectious Disease"/>
            <person name="Wu L."/>
            <person name="Ma J."/>
        </authorList>
    </citation>
    <scope>NUCLEOTIDE SEQUENCE [LARGE SCALE GENOMIC DNA]</scope>
    <source>
        <strain evidence="3">DFY28</strain>
    </source>
</reference>
<evidence type="ECO:0000313" key="2">
    <source>
        <dbReference type="EMBL" id="MFC6153483.1"/>
    </source>
</evidence>
<gene>
    <name evidence="2" type="ORF">ACFPWU_07370</name>
</gene>
<keyword evidence="1" id="KW-0812">Transmembrane</keyword>
<feature type="transmembrane region" description="Helical" evidence="1">
    <location>
        <begin position="315"/>
        <end position="336"/>
    </location>
</feature>
<proteinExistence type="predicted"/>
<feature type="transmembrane region" description="Helical" evidence="1">
    <location>
        <begin position="280"/>
        <end position="303"/>
    </location>
</feature>
<comment type="caution">
    <text evidence="2">The sequence shown here is derived from an EMBL/GenBank/DDBJ whole genome shotgun (WGS) entry which is preliminary data.</text>
</comment>
<feature type="transmembrane region" description="Helical" evidence="1">
    <location>
        <begin position="94"/>
        <end position="124"/>
    </location>
</feature>
<sequence>MTEPAVPADLAPVVASAPEAVGRSAPGARVVGIDLARGVALLSMFVAHTAPSAGPGGVLMLSEYFPFPLFVMLLGAGAEFVGRRTRVARHAVESLVRAACLLLVGWALTFAGAQVFVVLGAMALAAALGWLLAVLPSWVLTLAAVMGVAVTAWWNETVTEWRLDLLVAGRTDLLEWVNLVLSPAYPAPYVLALAALGVVTARVLHPRPGRGAAPSPKVLACIATTTGLVGVGILAAHRVGVIEAGADSFGWATTVASVALAVAAWSLAEWGARVAPRITAPLAAAGCMSFTLYSLHVVWLGYWARELFPGRPDDAWVNVVGMSVLALLLGVTWQALRLPGRWWRGPLEGAVGSLAGAAGRLTPARGR</sequence>
<keyword evidence="3" id="KW-1185">Reference proteome</keyword>
<feature type="transmembrane region" description="Helical" evidence="1">
    <location>
        <begin position="187"/>
        <end position="205"/>
    </location>
</feature>
<keyword evidence="1" id="KW-1133">Transmembrane helix</keyword>
<keyword evidence="1" id="KW-0472">Membrane</keyword>
<protein>
    <recommendedName>
        <fullName evidence="4">DUF1624 domain-containing protein</fullName>
    </recommendedName>
</protein>
<dbReference type="Proteomes" id="UP001596098">
    <property type="component" value="Unassembled WGS sequence"/>
</dbReference>